<dbReference type="SMART" id="SM00066">
    <property type="entry name" value="GAL4"/>
    <property type="match status" value="1"/>
</dbReference>
<dbReference type="Pfam" id="PF00172">
    <property type="entry name" value="Zn_clus"/>
    <property type="match status" value="1"/>
</dbReference>
<evidence type="ECO:0000259" key="5">
    <source>
        <dbReference type="PROSITE" id="PS50048"/>
    </source>
</evidence>
<accession>A0A6G1H2M6</accession>
<feature type="region of interest" description="Disordered" evidence="4">
    <location>
        <begin position="1"/>
        <end position="31"/>
    </location>
</feature>
<protein>
    <recommendedName>
        <fullName evidence="5">Zn(2)-C6 fungal-type domain-containing protein</fullName>
    </recommendedName>
</protein>
<dbReference type="InterPro" id="IPR001138">
    <property type="entry name" value="Zn2Cys6_DnaBD"/>
</dbReference>
<dbReference type="OrthoDB" id="4337792at2759"/>
<keyword evidence="7" id="KW-1185">Reference proteome</keyword>
<keyword evidence="3" id="KW-0539">Nucleus</keyword>
<dbReference type="GO" id="GO:0006351">
    <property type="term" value="P:DNA-templated transcription"/>
    <property type="evidence" value="ECO:0007669"/>
    <property type="project" value="InterPro"/>
</dbReference>
<dbReference type="Gene3D" id="4.10.240.10">
    <property type="entry name" value="Zn(2)-C6 fungal-type DNA-binding domain"/>
    <property type="match status" value="1"/>
</dbReference>
<dbReference type="Proteomes" id="UP000800041">
    <property type="component" value="Unassembled WGS sequence"/>
</dbReference>
<dbReference type="InterPro" id="IPR007219">
    <property type="entry name" value="XnlR_reg_dom"/>
</dbReference>
<dbReference type="GO" id="GO:0005634">
    <property type="term" value="C:nucleus"/>
    <property type="evidence" value="ECO:0007669"/>
    <property type="project" value="UniProtKB-SubCell"/>
</dbReference>
<dbReference type="SUPFAM" id="SSF57701">
    <property type="entry name" value="Zn2/Cys6 DNA-binding domain"/>
    <property type="match status" value="1"/>
</dbReference>
<dbReference type="CDD" id="cd12148">
    <property type="entry name" value="fungal_TF_MHR"/>
    <property type="match status" value="1"/>
</dbReference>
<dbReference type="EMBL" id="ML977152">
    <property type="protein sequence ID" value="KAF1987461.1"/>
    <property type="molecule type" value="Genomic_DNA"/>
</dbReference>
<organism evidence="6 7">
    <name type="scientific">Aulographum hederae CBS 113979</name>
    <dbReference type="NCBI Taxonomy" id="1176131"/>
    <lineage>
        <taxon>Eukaryota</taxon>
        <taxon>Fungi</taxon>
        <taxon>Dikarya</taxon>
        <taxon>Ascomycota</taxon>
        <taxon>Pezizomycotina</taxon>
        <taxon>Dothideomycetes</taxon>
        <taxon>Pleosporomycetidae</taxon>
        <taxon>Aulographales</taxon>
        <taxon>Aulographaceae</taxon>
    </lineage>
</organism>
<dbReference type="InterPro" id="IPR036864">
    <property type="entry name" value="Zn2-C6_fun-type_DNA-bd_sf"/>
</dbReference>
<dbReference type="GO" id="GO:0000981">
    <property type="term" value="F:DNA-binding transcription factor activity, RNA polymerase II-specific"/>
    <property type="evidence" value="ECO:0007669"/>
    <property type="project" value="InterPro"/>
</dbReference>
<feature type="domain" description="Zn(2)-C6 fungal-type" evidence="5">
    <location>
        <begin position="32"/>
        <end position="63"/>
    </location>
</feature>
<evidence type="ECO:0000256" key="1">
    <source>
        <dbReference type="ARBA" id="ARBA00004123"/>
    </source>
</evidence>
<comment type="subcellular location">
    <subcellularLocation>
        <location evidence="1">Nucleus</location>
    </subcellularLocation>
</comment>
<dbReference type="InterPro" id="IPR050613">
    <property type="entry name" value="Sec_Metabolite_Reg"/>
</dbReference>
<evidence type="ECO:0000313" key="7">
    <source>
        <dbReference type="Proteomes" id="UP000800041"/>
    </source>
</evidence>
<evidence type="ECO:0000256" key="2">
    <source>
        <dbReference type="ARBA" id="ARBA00022723"/>
    </source>
</evidence>
<evidence type="ECO:0000313" key="6">
    <source>
        <dbReference type="EMBL" id="KAF1987461.1"/>
    </source>
</evidence>
<evidence type="ECO:0000256" key="3">
    <source>
        <dbReference type="ARBA" id="ARBA00023242"/>
    </source>
</evidence>
<dbReference type="Pfam" id="PF04082">
    <property type="entry name" value="Fungal_trans"/>
    <property type="match status" value="1"/>
</dbReference>
<gene>
    <name evidence="6" type="ORF">K402DRAFT_392722</name>
</gene>
<dbReference type="PANTHER" id="PTHR31001">
    <property type="entry name" value="UNCHARACTERIZED TRANSCRIPTIONAL REGULATORY PROTEIN"/>
    <property type="match status" value="1"/>
</dbReference>
<name>A0A6G1H2M6_9PEZI</name>
<evidence type="ECO:0000256" key="4">
    <source>
        <dbReference type="SAM" id="MobiDB-lite"/>
    </source>
</evidence>
<proteinExistence type="predicted"/>
<dbReference type="CDD" id="cd00067">
    <property type="entry name" value="GAL4"/>
    <property type="match status" value="1"/>
</dbReference>
<dbReference type="PROSITE" id="PS50048">
    <property type="entry name" value="ZN2_CY6_FUNGAL_2"/>
    <property type="match status" value="1"/>
</dbReference>
<dbReference type="GO" id="GO:0008270">
    <property type="term" value="F:zinc ion binding"/>
    <property type="evidence" value="ECO:0007669"/>
    <property type="project" value="InterPro"/>
</dbReference>
<dbReference type="AlphaFoldDB" id="A0A6G1H2M6"/>
<sequence length="719" mass="80859">MEQLTPTSFEGGHRSRVEKLKAKQTRARKTLSCDQCHRSKVKCDREQPCSRCTAAGRSHACTYVQAQPKQSASKKRPAPRSSQPSSVTDSTPDSGRLLNAEAKSCSAVQPPLMHYRPGKVKHGGRTHWAVLIREFQEAQSYFMSPDFKAPMKRLKSLKSLFPQRSRWNYPFLDPSVSLVLSNQLLSYLPERHVVEALVENYINTFDKTHRLLHPPSFRKELAKFWEEQSIMGEAWLSQLFVMMALGLYANSSEDDRESVRLVDVYLDAAAAAIHRTRFLVKPSYTSIRTLCMMVLAKLTIARTFGDADDLWSLMGLVVRLSMWLCLHRDPKWFETMPVFDAEIRRRLWNTVVFLDLCLSIVSGLPLLIRSSDYDTAAPLNVNDDDLAPDSNLTSLPVKDINVLTDSTLQIRLSESFPAVSEAVQAFNSLGHDWDHEKVTACDEQIRHLLREAPKIFEISHHGRPSTSKDSSAALQGLLLSIYLRRILLSLHQPFAFGSDGHPEEPVSHYAVLECSLALLSYQRQLYDFPAEVVGSSSCRWFGDICRAEFVIAALFVALGLRKKAFSDEPNPSSQSAMTTASEALRTCADIWKSELVRSIHHMKISICISVMIATLDAITSGSSIREALLQVAEFFIGLVQRRMRETQMSQELPQPTNPSSAVESPLQTLAVPPDSSAAFDFLYPFDTSPPDGLMYGFGFNQAMLEAFPFTADEMFRDIF</sequence>
<reference evidence="6" key="1">
    <citation type="journal article" date="2020" name="Stud. Mycol.">
        <title>101 Dothideomycetes genomes: a test case for predicting lifestyles and emergence of pathogens.</title>
        <authorList>
            <person name="Haridas S."/>
            <person name="Albert R."/>
            <person name="Binder M."/>
            <person name="Bloem J."/>
            <person name="Labutti K."/>
            <person name="Salamov A."/>
            <person name="Andreopoulos B."/>
            <person name="Baker S."/>
            <person name="Barry K."/>
            <person name="Bills G."/>
            <person name="Bluhm B."/>
            <person name="Cannon C."/>
            <person name="Castanera R."/>
            <person name="Culley D."/>
            <person name="Daum C."/>
            <person name="Ezra D."/>
            <person name="Gonzalez J."/>
            <person name="Henrissat B."/>
            <person name="Kuo A."/>
            <person name="Liang C."/>
            <person name="Lipzen A."/>
            <person name="Lutzoni F."/>
            <person name="Magnuson J."/>
            <person name="Mondo S."/>
            <person name="Nolan M."/>
            <person name="Ohm R."/>
            <person name="Pangilinan J."/>
            <person name="Park H.-J."/>
            <person name="Ramirez L."/>
            <person name="Alfaro M."/>
            <person name="Sun H."/>
            <person name="Tritt A."/>
            <person name="Yoshinaga Y."/>
            <person name="Zwiers L.-H."/>
            <person name="Turgeon B."/>
            <person name="Goodwin S."/>
            <person name="Spatafora J."/>
            <person name="Crous P."/>
            <person name="Grigoriev I."/>
        </authorList>
    </citation>
    <scope>NUCLEOTIDE SEQUENCE</scope>
    <source>
        <strain evidence="6">CBS 113979</strain>
    </source>
</reference>
<dbReference type="GO" id="GO:0003677">
    <property type="term" value="F:DNA binding"/>
    <property type="evidence" value="ECO:0007669"/>
    <property type="project" value="InterPro"/>
</dbReference>
<dbReference type="SMART" id="SM00906">
    <property type="entry name" value="Fungal_trans"/>
    <property type="match status" value="1"/>
</dbReference>
<dbReference type="PANTHER" id="PTHR31001:SF58">
    <property type="entry name" value="ZN(II)2CYS6 TRANSCRIPTION FACTOR (EUROFUNG)"/>
    <property type="match status" value="1"/>
</dbReference>
<feature type="compositionally biased region" description="Basic and acidic residues" evidence="4">
    <location>
        <begin position="11"/>
        <end position="21"/>
    </location>
</feature>
<feature type="region of interest" description="Disordered" evidence="4">
    <location>
        <begin position="65"/>
        <end position="96"/>
    </location>
</feature>
<dbReference type="PROSITE" id="PS00463">
    <property type="entry name" value="ZN2_CY6_FUNGAL_1"/>
    <property type="match status" value="1"/>
</dbReference>
<feature type="compositionally biased region" description="Polar residues" evidence="4">
    <location>
        <begin position="80"/>
        <end position="93"/>
    </location>
</feature>
<keyword evidence="2" id="KW-0479">Metal-binding</keyword>